<name>A0A4C1W323_EUMVA</name>
<evidence type="ECO:0000256" key="1">
    <source>
        <dbReference type="SAM" id="Phobius"/>
    </source>
</evidence>
<dbReference type="AlphaFoldDB" id="A0A4C1W323"/>
<keyword evidence="1" id="KW-0472">Membrane</keyword>
<evidence type="ECO:0000313" key="3">
    <source>
        <dbReference type="Proteomes" id="UP000299102"/>
    </source>
</evidence>
<dbReference type="Proteomes" id="UP000299102">
    <property type="component" value="Unassembled WGS sequence"/>
</dbReference>
<comment type="caution">
    <text evidence="2">The sequence shown here is derived from an EMBL/GenBank/DDBJ whole genome shotgun (WGS) entry which is preliminary data.</text>
</comment>
<evidence type="ECO:0000313" key="2">
    <source>
        <dbReference type="EMBL" id="GBP45698.1"/>
    </source>
</evidence>
<organism evidence="2 3">
    <name type="scientific">Eumeta variegata</name>
    <name type="common">Bagworm moth</name>
    <name type="synonym">Eumeta japonica</name>
    <dbReference type="NCBI Taxonomy" id="151549"/>
    <lineage>
        <taxon>Eukaryota</taxon>
        <taxon>Metazoa</taxon>
        <taxon>Ecdysozoa</taxon>
        <taxon>Arthropoda</taxon>
        <taxon>Hexapoda</taxon>
        <taxon>Insecta</taxon>
        <taxon>Pterygota</taxon>
        <taxon>Neoptera</taxon>
        <taxon>Endopterygota</taxon>
        <taxon>Lepidoptera</taxon>
        <taxon>Glossata</taxon>
        <taxon>Ditrysia</taxon>
        <taxon>Tineoidea</taxon>
        <taxon>Psychidae</taxon>
        <taxon>Oiketicinae</taxon>
        <taxon>Eumeta</taxon>
    </lineage>
</organism>
<feature type="transmembrane region" description="Helical" evidence="1">
    <location>
        <begin position="88"/>
        <end position="105"/>
    </location>
</feature>
<reference evidence="2 3" key="1">
    <citation type="journal article" date="2019" name="Commun. Biol.">
        <title>The bagworm genome reveals a unique fibroin gene that provides high tensile strength.</title>
        <authorList>
            <person name="Kono N."/>
            <person name="Nakamura H."/>
            <person name="Ohtoshi R."/>
            <person name="Tomita M."/>
            <person name="Numata K."/>
            <person name="Arakawa K."/>
        </authorList>
    </citation>
    <scope>NUCLEOTIDE SEQUENCE [LARGE SCALE GENOMIC DNA]</scope>
</reference>
<gene>
    <name evidence="2" type="ORF">EVAR_35967_1</name>
</gene>
<keyword evidence="1" id="KW-0812">Transmembrane</keyword>
<dbReference type="EMBL" id="BGZK01000469">
    <property type="protein sequence ID" value="GBP45698.1"/>
    <property type="molecule type" value="Genomic_DNA"/>
</dbReference>
<accession>A0A4C1W323</accession>
<keyword evidence="1" id="KW-1133">Transmembrane helix</keyword>
<sequence>MRTSELFNYVTRRSELKPDRESGPLVLPVPSRSFCLPDYEKGGVCSRRRFNKGSRIRAVTFKSLAAFKARLAPPLECRSSPAMQPNRVFPTAFFFFFFFLCSICSRRCERP</sequence>
<protein>
    <recommendedName>
        <fullName evidence="4">Transmembrane protein</fullName>
    </recommendedName>
</protein>
<evidence type="ECO:0008006" key="4">
    <source>
        <dbReference type="Google" id="ProtNLM"/>
    </source>
</evidence>
<proteinExistence type="predicted"/>
<keyword evidence="3" id="KW-1185">Reference proteome</keyword>